<accession>A0AA40E8T1</accession>
<evidence type="ECO:0000313" key="2">
    <source>
        <dbReference type="EMBL" id="KAK0732514.1"/>
    </source>
</evidence>
<feature type="non-terminal residue" evidence="2">
    <location>
        <position position="418"/>
    </location>
</feature>
<reference evidence="2" key="1">
    <citation type="submission" date="2023-06" db="EMBL/GenBank/DDBJ databases">
        <title>Genome-scale phylogeny and comparative genomics of the fungal order Sordariales.</title>
        <authorList>
            <consortium name="Lawrence Berkeley National Laboratory"/>
            <person name="Hensen N."/>
            <person name="Bonometti L."/>
            <person name="Westerberg I."/>
            <person name="Brannstrom I.O."/>
            <person name="Guillou S."/>
            <person name="Cros-Aarteil S."/>
            <person name="Calhoun S."/>
            <person name="Haridas S."/>
            <person name="Kuo A."/>
            <person name="Mondo S."/>
            <person name="Pangilinan J."/>
            <person name="Riley R."/>
            <person name="Labutti K."/>
            <person name="Andreopoulos B."/>
            <person name="Lipzen A."/>
            <person name="Chen C."/>
            <person name="Yanf M."/>
            <person name="Daum C."/>
            <person name="Ng V."/>
            <person name="Clum A."/>
            <person name="Steindorff A."/>
            <person name="Ohm R."/>
            <person name="Martin F."/>
            <person name="Silar P."/>
            <person name="Natvig D."/>
            <person name="Lalanne C."/>
            <person name="Gautier V."/>
            <person name="Ament-Velasquez S.L."/>
            <person name="Kruys A."/>
            <person name="Hutchinson M.I."/>
            <person name="Powell A.J."/>
            <person name="Barry K."/>
            <person name="Miller A.N."/>
            <person name="Grigoriev I.V."/>
            <person name="Debuchy R."/>
            <person name="Gladieux P."/>
            <person name="Thoren M.H."/>
            <person name="Johannesson H."/>
        </authorList>
    </citation>
    <scope>NUCLEOTIDE SEQUENCE</scope>
    <source>
        <strain evidence="2">CBS 540.89</strain>
    </source>
</reference>
<proteinExistence type="predicted"/>
<dbReference type="EMBL" id="JAUKTV010000008">
    <property type="protein sequence ID" value="KAK0732514.1"/>
    <property type="molecule type" value="Genomic_DNA"/>
</dbReference>
<dbReference type="AlphaFoldDB" id="A0AA40E8T1"/>
<dbReference type="Proteomes" id="UP001172159">
    <property type="component" value="Unassembled WGS sequence"/>
</dbReference>
<keyword evidence="1" id="KW-1133">Transmembrane helix</keyword>
<keyword evidence="3" id="KW-1185">Reference proteome</keyword>
<comment type="caution">
    <text evidence="2">The sequence shown here is derived from an EMBL/GenBank/DDBJ whole genome shotgun (WGS) entry which is preliminary data.</text>
</comment>
<gene>
    <name evidence="2" type="ORF">B0T21DRAFT_369111</name>
</gene>
<name>A0AA40E8T1_9PEZI</name>
<keyword evidence="1" id="KW-0472">Membrane</keyword>
<evidence type="ECO:0000256" key="1">
    <source>
        <dbReference type="SAM" id="Phobius"/>
    </source>
</evidence>
<feature type="transmembrane region" description="Helical" evidence="1">
    <location>
        <begin position="277"/>
        <end position="310"/>
    </location>
</feature>
<keyword evidence="1" id="KW-0812">Transmembrane</keyword>
<organism evidence="2 3">
    <name type="scientific">Apiosordaria backusii</name>
    <dbReference type="NCBI Taxonomy" id="314023"/>
    <lineage>
        <taxon>Eukaryota</taxon>
        <taxon>Fungi</taxon>
        <taxon>Dikarya</taxon>
        <taxon>Ascomycota</taxon>
        <taxon>Pezizomycotina</taxon>
        <taxon>Sordariomycetes</taxon>
        <taxon>Sordariomycetidae</taxon>
        <taxon>Sordariales</taxon>
        <taxon>Lasiosphaeriaceae</taxon>
        <taxon>Apiosordaria</taxon>
    </lineage>
</organism>
<sequence>MASSRPFPLLLASPGCVYLLSPSMVPCPPPPIKCLSTVESLSISHRPLANAARVTVGILSINVATINIRVNTISIGIGINRVVLSLALALTLGCLAREDNSSISLALALALGLNLELLSTGSNQSQKVIDSAVGIALTLALNLANKQTKELVELAAVGVFALALELPGDELEELVELGIFGAVASEGLAEKQLEDVIDILNVELVVGVIATVGAVESTATDQVEKTAKVQVVVAGAEVEAVPSNADESEEVIDVGVVSPVGIASDELEQVLETDVAIILALASVVVFASVIVFSSVVVLSSVVVVLAPCWGSTVHHDNRGSNSCGFGDGGDDLLDYFCGSRRLGHYNLGLLSSCGLSGRCFSSSCFSGRGLGDDDSLGCDSDNDGTILRSRNSSDCLTEKRVDARTACLQDSVMAIFA</sequence>
<protein>
    <submittedName>
        <fullName evidence="2">Uncharacterized protein</fullName>
    </submittedName>
</protein>
<evidence type="ECO:0000313" key="3">
    <source>
        <dbReference type="Proteomes" id="UP001172159"/>
    </source>
</evidence>